<dbReference type="GO" id="GO:0019901">
    <property type="term" value="F:protein kinase binding"/>
    <property type="evidence" value="ECO:0007669"/>
    <property type="project" value="TreeGrafter"/>
</dbReference>
<dbReference type="GO" id="GO:1990316">
    <property type="term" value="C:Atg1/ULK1 kinase complex"/>
    <property type="evidence" value="ECO:0007669"/>
    <property type="project" value="TreeGrafter"/>
</dbReference>
<dbReference type="AlphaFoldDB" id="A0A1Y2EVI3"/>
<protein>
    <recommendedName>
        <fullName evidence="2">Autophagy-related protein 101</fullName>
    </recommendedName>
</protein>
<name>A0A1Y2EVI3_9FUNG</name>
<dbReference type="Pfam" id="PF07855">
    <property type="entry name" value="ATG101"/>
    <property type="match status" value="1"/>
</dbReference>
<keyword evidence="5" id="KW-1185">Reference proteome</keyword>
<comment type="caution">
    <text evidence="4">The sequence shown here is derived from an EMBL/GenBank/DDBJ whole genome shotgun (WGS) entry which is preliminary data.</text>
</comment>
<sequence length="161" mass="19234">MAKQFTLEIETNYDLLEEVVKSILHTIFFHRIMVLVTPIEVQLKSGIHYVKVNDKKLEENINQKTKQFVNSINSNKNVKERIEVLFKKENIIWEQWNLDFVIKETNNQKIMENLENLLIKISDVSTYTNHIPQLKPNQEFLHEIIVKSNVWSKIRRMWSSP</sequence>
<proteinExistence type="inferred from homology"/>
<dbReference type="STRING" id="1754190.A0A1Y2EVI3"/>
<evidence type="ECO:0000256" key="2">
    <source>
        <dbReference type="ARBA" id="ARBA00018874"/>
    </source>
</evidence>
<dbReference type="GO" id="GO:0000407">
    <property type="term" value="C:phagophore assembly site"/>
    <property type="evidence" value="ECO:0007669"/>
    <property type="project" value="TreeGrafter"/>
</dbReference>
<reference evidence="4 5" key="1">
    <citation type="submission" date="2016-08" db="EMBL/GenBank/DDBJ databases">
        <title>A Parts List for Fungal Cellulosomes Revealed by Comparative Genomics.</title>
        <authorList>
            <consortium name="DOE Joint Genome Institute"/>
            <person name="Haitjema C.H."/>
            <person name="Gilmore S.P."/>
            <person name="Henske J.K."/>
            <person name="Solomon K.V."/>
            <person name="De Groot R."/>
            <person name="Kuo A."/>
            <person name="Mondo S.J."/>
            <person name="Salamov A.A."/>
            <person name="Labutti K."/>
            <person name="Zhao Z."/>
            <person name="Chiniquy J."/>
            <person name="Barry K."/>
            <person name="Brewer H.M."/>
            <person name="Purvine S.O."/>
            <person name="Wright A.T."/>
            <person name="Boxma B."/>
            <person name="Van Alen T."/>
            <person name="Hackstein J.H."/>
            <person name="Baker S.E."/>
            <person name="Grigoriev I.V."/>
            <person name="O'Malley M.A."/>
        </authorList>
    </citation>
    <scope>NUCLEOTIDE SEQUENCE [LARGE SCALE GENOMIC DNA]</scope>
    <source>
        <strain evidence="4 5">G1</strain>
    </source>
</reference>
<evidence type="ECO:0000256" key="1">
    <source>
        <dbReference type="ARBA" id="ARBA00007130"/>
    </source>
</evidence>
<organism evidence="4 5">
    <name type="scientific">Neocallimastix californiae</name>
    <dbReference type="NCBI Taxonomy" id="1754190"/>
    <lineage>
        <taxon>Eukaryota</taxon>
        <taxon>Fungi</taxon>
        <taxon>Fungi incertae sedis</taxon>
        <taxon>Chytridiomycota</taxon>
        <taxon>Chytridiomycota incertae sedis</taxon>
        <taxon>Neocallimastigomycetes</taxon>
        <taxon>Neocallimastigales</taxon>
        <taxon>Neocallimastigaceae</taxon>
        <taxon>Neocallimastix</taxon>
    </lineage>
</organism>
<evidence type="ECO:0000313" key="5">
    <source>
        <dbReference type="Proteomes" id="UP000193920"/>
    </source>
</evidence>
<dbReference type="PANTHER" id="PTHR13292">
    <property type="entry name" value="AUTOPHAGY-RELATED PROTEIN 101"/>
    <property type="match status" value="1"/>
</dbReference>
<dbReference type="PANTHER" id="PTHR13292:SF0">
    <property type="entry name" value="AUTOPHAGY-RELATED PROTEIN 101"/>
    <property type="match status" value="1"/>
</dbReference>
<keyword evidence="3" id="KW-0072">Autophagy</keyword>
<dbReference type="OrthoDB" id="10259639at2759"/>
<comment type="similarity">
    <text evidence="1">Belongs to the ATG101 family.</text>
</comment>
<dbReference type="InterPro" id="IPR012445">
    <property type="entry name" value="ATG101"/>
</dbReference>
<accession>A0A1Y2EVI3</accession>
<evidence type="ECO:0000256" key="3">
    <source>
        <dbReference type="ARBA" id="ARBA00023006"/>
    </source>
</evidence>
<evidence type="ECO:0000313" key="4">
    <source>
        <dbReference type="EMBL" id="ORY75611.1"/>
    </source>
</evidence>
<gene>
    <name evidence="4" type="ORF">LY90DRAFT_699028</name>
</gene>
<dbReference type="GO" id="GO:0000045">
    <property type="term" value="P:autophagosome assembly"/>
    <property type="evidence" value="ECO:0007669"/>
    <property type="project" value="TreeGrafter"/>
</dbReference>
<dbReference type="EMBL" id="MCOG01000025">
    <property type="protein sequence ID" value="ORY75611.1"/>
    <property type="molecule type" value="Genomic_DNA"/>
</dbReference>
<dbReference type="Proteomes" id="UP000193920">
    <property type="component" value="Unassembled WGS sequence"/>
</dbReference>